<dbReference type="SUPFAM" id="SSF52402">
    <property type="entry name" value="Adenine nucleotide alpha hydrolases-like"/>
    <property type="match status" value="1"/>
</dbReference>
<comment type="caution">
    <text evidence="3">The sequence shown here is derived from an EMBL/GenBank/DDBJ whole genome shotgun (WGS) entry which is preliminary data.</text>
</comment>
<gene>
    <name evidence="3" type="ORF">ACFPYI_07890</name>
</gene>
<evidence type="ECO:0000256" key="1">
    <source>
        <dbReference type="ARBA" id="ARBA00008791"/>
    </source>
</evidence>
<protein>
    <submittedName>
        <fullName evidence="3">Universal stress protein</fullName>
    </submittedName>
</protein>
<feature type="domain" description="UspA" evidence="2">
    <location>
        <begin position="1"/>
        <end position="137"/>
    </location>
</feature>
<accession>A0ABD5RLG6</accession>
<dbReference type="PRINTS" id="PR01438">
    <property type="entry name" value="UNVRSLSTRESS"/>
</dbReference>
<dbReference type="EMBL" id="JBHSQH010000001">
    <property type="protein sequence ID" value="MFC5971251.1"/>
    <property type="molecule type" value="Genomic_DNA"/>
</dbReference>
<dbReference type="InterPro" id="IPR006015">
    <property type="entry name" value="Universal_stress_UspA"/>
</dbReference>
<name>A0ABD5RLG6_9EURY</name>
<keyword evidence="4" id="KW-1185">Reference proteome</keyword>
<dbReference type="InterPro" id="IPR014729">
    <property type="entry name" value="Rossmann-like_a/b/a_fold"/>
</dbReference>
<comment type="similarity">
    <text evidence="1">Belongs to the universal stress protein A family.</text>
</comment>
<dbReference type="CDD" id="cd00293">
    <property type="entry name" value="USP-like"/>
    <property type="match status" value="1"/>
</dbReference>
<dbReference type="InterPro" id="IPR006016">
    <property type="entry name" value="UspA"/>
</dbReference>
<dbReference type="PIRSF" id="PIRSF006276">
    <property type="entry name" value="UspA"/>
    <property type="match status" value="1"/>
</dbReference>
<dbReference type="AlphaFoldDB" id="A0ABD5RLG6"/>
<evidence type="ECO:0000313" key="4">
    <source>
        <dbReference type="Proteomes" id="UP001596099"/>
    </source>
</evidence>
<sequence>MYDRILVATDGSETARVAVDHAIDLAAVHDAALHALYVLHLRPSLEPNLELLYDQLEALGEEATAQVAENAAQQGVEVVEAMANGTPHRQILDYVDEHDVDLVVLGTHGRTGLEHALVGSVAERVVRLSPVPVLTVRHPASDE</sequence>
<dbReference type="RefSeq" id="WP_247414159.1">
    <property type="nucleotide sequence ID" value="NZ_JALLGW010000001.1"/>
</dbReference>
<dbReference type="Gene3D" id="3.40.50.620">
    <property type="entry name" value="HUPs"/>
    <property type="match status" value="1"/>
</dbReference>
<proteinExistence type="inferred from homology"/>
<dbReference type="Proteomes" id="UP001596099">
    <property type="component" value="Unassembled WGS sequence"/>
</dbReference>
<dbReference type="Pfam" id="PF00582">
    <property type="entry name" value="Usp"/>
    <property type="match status" value="1"/>
</dbReference>
<dbReference type="PANTHER" id="PTHR46268:SF6">
    <property type="entry name" value="UNIVERSAL STRESS PROTEIN UP12"/>
    <property type="match status" value="1"/>
</dbReference>
<organism evidence="3 4">
    <name type="scientific">Halomarina salina</name>
    <dbReference type="NCBI Taxonomy" id="1872699"/>
    <lineage>
        <taxon>Archaea</taxon>
        <taxon>Methanobacteriati</taxon>
        <taxon>Methanobacteriota</taxon>
        <taxon>Stenosarchaea group</taxon>
        <taxon>Halobacteria</taxon>
        <taxon>Halobacteriales</taxon>
        <taxon>Natronomonadaceae</taxon>
        <taxon>Halomarina</taxon>
    </lineage>
</organism>
<dbReference type="PANTHER" id="PTHR46268">
    <property type="entry name" value="STRESS RESPONSE PROTEIN NHAX"/>
    <property type="match status" value="1"/>
</dbReference>
<evidence type="ECO:0000259" key="2">
    <source>
        <dbReference type="Pfam" id="PF00582"/>
    </source>
</evidence>
<reference evidence="3 4" key="1">
    <citation type="journal article" date="2019" name="Int. J. Syst. Evol. Microbiol.">
        <title>The Global Catalogue of Microorganisms (GCM) 10K type strain sequencing project: providing services to taxonomists for standard genome sequencing and annotation.</title>
        <authorList>
            <consortium name="The Broad Institute Genomics Platform"/>
            <consortium name="The Broad Institute Genome Sequencing Center for Infectious Disease"/>
            <person name="Wu L."/>
            <person name="Ma J."/>
        </authorList>
    </citation>
    <scope>NUCLEOTIDE SEQUENCE [LARGE SCALE GENOMIC DNA]</scope>
    <source>
        <strain evidence="3 4">CGMCC 1.12543</strain>
    </source>
</reference>
<evidence type="ECO:0000313" key="3">
    <source>
        <dbReference type="EMBL" id="MFC5971251.1"/>
    </source>
</evidence>